<evidence type="ECO:0000313" key="1">
    <source>
        <dbReference type="EMBL" id="MDX8418028.1"/>
    </source>
</evidence>
<comment type="caution">
    <text evidence="1">The sequence shown here is derived from an EMBL/GenBank/DDBJ whole genome shotgun (WGS) entry which is preliminary data.</text>
</comment>
<dbReference type="EMBL" id="JALBUS010000016">
    <property type="protein sequence ID" value="MDX8418028.1"/>
    <property type="molecule type" value="Genomic_DNA"/>
</dbReference>
<dbReference type="RefSeq" id="WP_320326290.1">
    <property type="nucleotide sequence ID" value="NZ_JALBUS010000016.1"/>
</dbReference>
<sequence>MKVQLVEHSEGIVHYEGTAIVVPMKNGFEIRFGNDAHTYSWKIYEKGLIIRSISEMEVVLTFRPNRKTKGHISSEYGTMDLDLETVFYKQTEDQIEVKYNLIQNEQKQTFHFTLTMKEETGDVH</sequence>
<dbReference type="Proteomes" id="UP001285244">
    <property type="component" value="Unassembled WGS sequence"/>
</dbReference>
<accession>A0ABU4WP42</accession>
<dbReference type="Gene3D" id="2.40.128.20">
    <property type="match status" value="1"/>
</dbReference>
<proteinExistence type="predicted"/>
<dbReference type="InterPro" id="IPR012674">
    <property type="entry name" value="Calycin"/>
</dbReference>
<dbReference type="Pfam" id="PF09148">
    <property type="entry name" value="DUF1934"/>
    <property type="match status" value="1"/>
</dbReference>
<keyword evidence="2" id="KW-1185">Reference proteome</keyword>
<protein>
    <submittedName>
        <fullName evidence="1">DUF1934 family protein</fullName>
    </submittedName>
</protein>
<evidence type="ECO:0000313" key="2">
    <source>
        <dbReference type="Proteomes" id="UP001285244"/>
    </source>
</evidence>
<name>A0ABU4WP42_9FIRM</name>
<organism evidence="1 2">
    <name type="scientific">Absicoccus intestinalis</name>
    <dbReference type="NCBI Taxonomy" id="2926319"/>
    <lineage>
        <taxon>Bacteria</taxon>
        <taxon>Bacillati</taxon>
        <taxon>Bacillota</taxon>
        <taxon>Erysipelotrichia</taxon>
        <taxon>Erysipelotrichales</taxon>
        <taxon>Erysipelotrichaceae</taxon>
        <taxon>Absicoccus</taxon>
    </lineage>
</organism>
<dbReference type="InterPro" id="IPR015231">
    <property type="entry name" value="DUF1934"/>
</dbReference>
<gene>
    <name evidence="1" type="ORF">MOZ64_09300</name>
</gene>
<reference evidence="1 2" key="1">
    <citation type="submission" date="2022-03" db="EMBL/GenBank/DDBJ databases">
        <title>Novel taxa within the pig intestine.</title>
        <authorList>
            <person name="Wylensek D."/>
            <person name="Bishof K."/>
            <person name="Afrizal A."/>
            <person name="Clavel T."/>
        </authorList>
    </citation>
    <scope>NUCLEOTIDE SEQUENCE [LARGE SCALE GENOMIC DNA]</scope>
    <source>
        <strain evidence="1 2">Cla-KB-P134</strain>
    </source>
</reference>
<dbReference type="SUPFAM" id="SSF50814">
    <property type="entry name" value="Lipocalins"/>
    <property type="match status" value="1"/>
</dbReference>